<organism evidence="16 17">
    <name type="scientific">Eiseniibacteriota bacterium</name>
    <dbReference type="NCBI Taxonomy" id="2212470"/>
    <lineage>
        <taxon>Bacteria</taxon>
        <taxon>Candidatus Eiseniibacteriota</taxon>
    </lineage>
</organism>
<protein>
    <submittedName>
        <fullName evidence="16">(2Fe-2S)-binding protein</fullName>
    </submittedName>
</protein>
<evidence type="ECO:0000256" key="11">
    <source>
        <dbReference type="ARBA" id="ARBA00023136"/>
    </source>
</evidence>
<sequence length="259" mass="27713">MSDSDEATAIQLIIDGTEVTGHAGQTILEVADSAGIYIPRLCWLENLTPFGACRVCVVRVNGRIHSACTLPATNGMVVENDTEELRGFRKNLIDMLFAEGNHFCMFCERSGACELQALAYRFGITAPTYPALFPHREIDATHPDILIDRNRCVLCARCIRASKESDGKGVFGFAGRGIQKHLIVSAEGGLAETNIDASDAAISACPTGTLLRKRTGFAVPVGERPFDRTPIGTEVESTTGPTPPHPSTPTSTPAPAGKE</sequence>
<evidence type="ECO:0000256" key="1">
    <source>
        <dbReference type="ARBA" id="ARBA00001966"/>
    </source>
</evidence>
<dbReference type="PROSITE" id="PS51839">
    <property type="entry name" value="4FE4S_HC3"/>
    <property type="match status" value="1"/>
</dbReference>
<comment type="caution">
    <text evidence="16">The sequence shown here is derived from an EMBL/GenBank/DDBJ whole genome shotgun (WGS) entry which is preliminary data.</text>
</comment>
<comment type="cofactor">
    <cofactor evidence="12">
        <name>[2Fe-2S] cluster</name>
        <dbReference type="ChEBI" id="CHEBI:190135"/>
    </cofactor>
</comment>
<dbReference type="Pfam" id="PF13510">
    <property type="entry name" value="Fer2_4"/>
    <property type="match status" value="1"/>
</dbReference>
<dbReference type="GO" id="GO:0051539">
    <property type="term" value="F:4 iron, 4 sulfur cluster binding"/>
    <property type="evidence" value="ECO:0007669"/>
    <property type="project" value="UniProtKB-KW"/>
</dbReference>
<dbReference type="Gene3D" id="3.10.20.740">
    <property type="match status" value="1"/>
</dbReference>
<keyword evidence="7" id="KW-1278">Translocase</keyword>
<dbReference type="Pfam" id="PF22117">
    <property type="entry name" value="Fer4_Nqo3"/>
    <property type="match status" value="1"/>
</dbReference>
<evidence type="ECO:0000313" key="16">
    <source>
        <dbReference type="EMBL" id="MCA9755938.1"/>
    </source>
</evidence>
<dbReference type="InterPro" id="IPR054351">
    <property type="entry name" value="NADH_UbQ_OxRdtase_ferredoxin"/>
</dbReference>
<reference evidence="16" key="2">
    <citation type="journal article" date="2021" name="Microbiome">
        <title>Successional dynamics and alternative stable states in a saline activated sludge microbial community over 9 years.</title>
        <authorList>
            <person name="Wang Y."/>
            <person name="Ye J."/>
            <person name="Ju F."/>
            <person name="Liu L."/>
            <person name="Boyd J.A."/>
            <person name="Deng Y."/>
            <person name="Parks D.H."/>
            <person name="Jiang X."/>
            <person name="Yin X."/>
            <person name="Woodcroft B.J."/>
            <person name="Tyson G.W."/>
            <person name="Hugenholtz P."/>
            <person name="Polz M.F."/>
            <person name="Zhang T."/>
        </authorList>
    </citation>
    <scope>NUCLEOTIDE SEQUENCE</scope>
    <source>
        <strain evidence="16">HKST-UBA02</strain>
    </source>
</reference>
<evidence type="ECO:0000259" key="15">
    <source>
        <dbReference type="PROSITE" id="PS51839"/>
    </source>
</evidence>
<dbReference type="InterPro" id="IPR016214">
    <property type="entry name" value="NAD-red_Hydgase_HoxS_gsu"/>
</dbReference>
<dbReference type="InterPro" id="IPR019574">
    <property type="entry name" value="NADH_UbQ_OxRdtase_Gsu_4Fe4S-bd"/>
</dbReference>
<evidence type="ECO:0000256" key="3">
    <source>
        <dbReference type="ARBA" id="ARBA00005404"/>
    </source>
</evidence>
<dbReference type="EMBL" id="JAGQHS010000036">
    <property type="protein sequence ID" value="MCA9755938.1"/>
    <property type="molecule type" value="Genomic_DNA"/>
</dbReference>
<evidence type="ECO:0000256" key="9">
    <source>
        <dbReference type="ARBA" id="ARBA00023014"/>
    </source>
</evidence>
<evidence type="ECO:0000256" key="12">
    <source>
        <dbReference type="ARBA" id="ARBA00034078"/>
    </source>
</evidence>
<dbReference type="GO" id="GO:0046872">
    <property type="term" value="F:metal ion binding"/>
    <property type="evidence" value="ECO:0007669"/>
    <property type="project" value="UniProtKB-KW"/>
</dbReference>
<dbReference type="Pfam" id="PF10588">
    <property type="entry name" value="NADH-G_4Fe-4S_3"/>
    <property type="match status" value="1"/>
</dbReference>
<evidence type="ECO:0000256" key="10">
    <source>
        <dbReference type="ARBA" id="ARBA00023027"/>
    </source>
</evidence>
<proteinExistence type="inferred from homology"/>
<dbReference type="InterPro" id="IPR000283">
    <property type="entry name" value="NADH_UbQ_OxRdtase_75kDa_su_CS"/>
</dbReference>
<dbReference type="Proteomes" id="UP000739538">
    <property type="component" value="Unassembled WGS sequence"/>
</dbReference>
<evidence type="ECO:0000313" key="17">
    <source>
        <dbReference type="Proteomes" id="UP000739538"/>
    </source>
</evidence>
<evidence type="ECO:0000259" key="14">
    <source>
        <dbReference type="PROSITE" id="PS51085"/>
    </source>
</evidence>
<keyword evidence="9" id="KW-0411">Iron-sulfur</keyword>
<dbReference type="CDD" id="cd00207">
    <property type="entry name" value="fer2"/>
    <property type="match status" value="1"/>
</dbReference>
<evidence type="ECO:0000256" key="7">
    <source>
        <dbReference type="ARBA" id="ARBA00022967"/>
    </source>
</evidence>
<dbReference type="PROSITE" id="PS00641">
    <property type="entry name" value="COMPLEX1_75K_1"/>
    <property type="match status" value="1"/>
</dbReference>
<dbReference type="FunFam" id="3.10.20.740:FF:000004">
    <property type="entry name" value="NADH-quinone oxidoreductase"/>
    <property type="match status" value="1"/>
</dbReference>
<keyword evidence="6" id="KW-0479">Metal-binding</keyword>
<evidence type="ECO:0000256" key="6">
    <source>
        <dbReference type="ARBA" id="ARBA00022723"/>
    </source>
</evidence>
<keyword evidence="8" id="KW-0408">Iron</keyword>
<feature type="region of interest" description="Disordered" evidence="13">
    <location>
        <begin position="221"/>
        <end position="259"/>
    </location>
</feature>
<dbReference type="PROSITE" id="PS51085">
    <property type="entry name" value="2FE2S_FER_2"/>
    <property type="match status" value="1"/>
</dbReference>
<feature type="domain" description="4Fe-4S His(Cys)3-ligated-type" evidence="15">
    <location>
        <begin position="84"/>
        <end position="123"/>
    </location>
</feature>
<dbReference type="GO" id="GO:0008137">
    <property type="term" value="F:NADH dehydrogenase (ubiquinone) activity"/>
    <property type="evidence" value="ECO:0007669"/>
    <property type="project" value="InterPro"/>
</dbReference>
<name>A0A956NBK1_UNCEI</name>
<evidence type="ECO:0000256" key="4">
    <source>
        <dbReference type="ARBA" id="ARBA00022485"/>
    </source>
</evidence>
<dbReference type="AlphaFoldDB" id="A0A956NBK1"/>
<reference evidence="16" key="1">
    <citation type="submission" date="2020-04" db="EMBL/GenBank/DDBJ databases">
        <authorList>
            <person name="Zhang T."/>
        </authorList>
    </citation>
    <scope>NUCLEOTIDE SEQUENCE</scope>
    <source>
        <strain evidence="16">HKST-UBA02</strain>
    </source>
</reference>
<comment type="subcellular location">
    <subcellularLocation>
        <location evidence="2">Membrane</location>
    </subcellularLocation>
</comment>
<dbReference type="GO" id="GO:0051537">
    <property type="term" value="F:2 iron, 2 sulfur cluster binding"/>
    <property type="evidence" value="ECO:0007669"/>
    <property type="project" value="UniProtKB-KW"/>
</dbReference>
<dbReference type="GO" id="GO:0042773">
    <property type="term" value="P:ATP synthesis coupled electron transport"/>
    <property type="evidence" value="ECO:0007669"/>
    <property type="project" value="InterPro"/>
</dbReference>
<evidence type="ECO:0000256" key="13">
    <source>
        <dbReference type="SAM" id="MobiDB-lite"/>
    </source>
</evidence>
<keyword evidence="10" id="KW-0520">NAD</keyword>
<dbReference type="GO" id="GO:0016020">
    <property type="term" value="C:membrane"/>
    <property type="evidence" value="ECO:0007669"/>
    <property type="project" value="UniProtKB-SubCell"/>
</dbReference>
<dbReference type="SMART" id="SM00929">
    <property type="entry name" value="NADH-G_4Fe-4S_3"/>
    <property type="match status" value="1"/>
</dbReference>
<comment type="cofactor">
    <cofactor evidence="1">
        <name>[4Fe-4S] cluster</name>
        <dbReference type="ChEBI" id="CHEBI:49883"/>
    </cofactor>
</comment>
<feature type="compositionally biased region" description="Low complexity" evidence="13">
    <location>
        <begin position="248"/>
        <end position="259"/>
    </location>
</feature>
<dbReference type="InterPro" id="IPR036010">
    <property type="entry name" value="2Fe-2S_ferredoxin-like_sf"/>
</dbReference>
<evidence type="ECO:0000256" key="2">
    <source>
        <dbReference type="ARBA" id="ARBA00004370"/>
    </source>
</evidence>
<gene>
    <name evidence="16" type="ORF">KDA27_09065</name>
</gene>
<evidence type="ECO:0000256" key="8">
    <source>
        <dbReference type="ARBA" id="ARBA00023004"/>
    </source>
</evidence>
<comment type="similarity">
    <text evidence="3">Belongs to the complex I 75 kDa subunit family.</text>
</comment>
<keyword evidence="11" id="KW-0472">Membrane</keyword>
<feature type="domain" description="2Fe-2S ferredoxin-type" evidence="14">
    <location>
        <begin position="8"/>
        <end position="84"/>
    </location>
</feature>
<dbReference type="SUPFAM" id="SSF54292">
    <property type="entry name" value="2Fe-2S ferredoxin-like"/>
    <property type="match status" value="1"/>
</dbReference>
<keyword evidence="5" id="KW-0001">2Fe-2S</keyword>
<accession>A0A956NBK1</accession>
<evidence type="ECO:0000256" key="5">
    <source>
        <dbReference type="ARBA" id="ARBA00022714"/>
    </source>
</evidence>
<dbReference type="InterPro" id="IPR001041">
    <property type="entry name" value="2Fe-2S_ferredoxin-type"/>
</dbReference>
<dbReference type="GO" id="GO:0016491">
    <property type="term" value="F:oxidoreductase activity"/>
    <property type="evidence" value="ECO:0007669"/>
    <property type="project" value="InterPro"/>
</dbReference>
<dbReference type="Gene3D" id="3.30.70.20">
    <property type="match status" value="1"/>
</dbReference>
<keyword evidence="4" id="KW-0004">4Fe-4S</keyword>
<dbReference type="PIRSF" id="PIRSF000309">
    <property type="entry name" value="NAD_red_hyd_HoxU"/>
    <property type="match status" value="1"/>
</dbReference>